<dbReference type="EMBL" id="KU736867">
    <property type="protein sequence ID" value="AMP42139.1"/>
    <property type="molecule type" value="Genomic_DNA"/>
</dbReference>
<reference evidence="1" key="1">
    <citation type="journal article" date="2016" name="Appl. Environ. Microbiol.">
        <title>Diversity of the Tetracycline Mobilome within a Chinese Pig Manure Sample.</title>
        <authorList>
            <person name="Leclercq S.O."/>
            <person name="Wang C."/>
            <person name="Zhu Y."/>
            <person name="Wu H."/>
            <person name="Du X."/>
            <person name="Liu Z."/>
            <person name="Feng J."/>
        </authorList>
    </citation>
    <scope>NUCLEOTIDE SEQUENCE</scope>
</reference>
<accession>A0A142BVK1</accession>
<evidence type="ECO:0000313" key="1">
    <source>
        <dbReference type="EMBL" id="AMP42139.1"/>
    </source>
</evidence>
<sequence>MYEGIDESALREYIINKFTAEGDFDFLKEGELPAIVEAMRGFDEEYMQASGANEGEIYDDDDAYELIFTRLQAAYPQYKMYCMRLAEDYLDFAEEYLASVGAIEWE</sequence>
<reference evidence="1" key="2">
    <citation type="submission" date="2016-02" db="EMBL/GenBank/DDBJ databases">
        <authorList>
            <person name="Wen L."/>
            <person name="He K."/>
            <person name="Yang H."/>
        </authorList>
    </citation>
    <scope>NUCLEOTIDE SEQUENCE</scope>
</reference>
<organism evidence="1">
    <name type="scientific">uncultured bacterium IN-02</name>
    <dbReference type="NCBI Taxonomy" id="1805580"/>
    <lineage>
        <taxon>Bacteria</taxon>
        <taxon>environmental samples</taxon>
    </lineage>
</organism>
<proteinExistence type="predicted"/>
<protein>
    <submittedName>
        <fullName evidence="1">Uncharacterized protein</fullName>
    </submittedName>
</protein>
<name>A0A142BVK1_9BACT</name>
<dbReference type="AlphaFoldDB" id="A0A142BVK1"/>